<dbReference type="InterPro" id="IPR021525">
    <property type="entry name" value="DUF3189"/>
</dbReference>
<dbReference type="AlphaFoldDB" id="B8CWY8"/>
<accession>B8CWY8</accession>
<proteinExistence type="predicted"/>
<name>B8CWY8_HALOH</name>
<evidence type="ECO:0000313" key="2">
    <source>
        <dbReference type="Proteomes" id="UP000000719"/>
    </source>
</evidence>
<dbReference type="HOGENOM" id="CLU_134391_0_0_9"/>
<keyword evidence="2" id="KW-1185">Reference proteome</keyword>
<protein>
    <recommendedName>
        <fullName evidence="3">DUF3189 domain-containing protein</fullName>
    </recommendedName>
</protein>
<dbReference type="RefSeq" id="WP_012635992.1">
    <property type="nucleotide sequence ID" value="NC_011899.1"/>
</dbReference>
<evidence type="ECO:0000313" key="1">
    <source>
        <dbReference type="EMBL" id="ACL69807.1"/>
    </source>
</evidence>
<dbReference type="Pfam" id="PF11385">
    <property type="entry name" value="DUF3189"/>
    <property type="match status" value="1"/>
</dbReference>
<dbReference type="OrthoDB" id="1680616at2"/>
<organism evidence="1 2">
    <name type="scientific">Halothermothrix orenii (strain H 168 / OCM 544 / DSM 9562)</name>
    <dbReference type="NCBI Taxonomy" id="373903"/>
    <lineage>
        <taxon>Bacteria</taxon>
        <taxon>Bacillati</taxon>
        <taxon>Bacillota</taxon>
        <taxon>Clostridia</taxon>
        <taxon>Halanaerobiales</taxon>
        <taxon>Halothermotrichaceae</taxon>
        <taxon>Halothermothrix</taxon>
    </lineage>
</organism>
<evidence type="ECO:0008006" key="3">
    <source>
        <dbReference type="Google" id="ProtNLM"/>
    </source>
</evidence>
<sequence>MVIIYSCFGSAHSSVLAAAIHTNMLPVDRIPETGEIINLPYYDKTPSDLIGTPFYFGKDERGNFIYILGTGKARQVIENMLKSFINLEGLEGEVIIKNTLQYVNVLVRVGGYLSRRLGLVFPGRLMTVYGLKKVYPDFVEVVKKVKEEIGIAYK</sequence>
<dbReference type="eggNOG" id="ENOG5032S9W">
    <property type="taxonomic scope" value="Bacteria"/>
</dbReference>
<dbReference type="STRING" id="373903.Hore_10510"/>
<dbReference type="Proteomes" id="UP000000719">
    <property type="component" value="Chromosome"/>
</dbReference>
<dbReference type="KEGG" id="hor:Hore_10510"/>
<gene>
    <name evidence="1" type="ordered locus">Hore_10510</name>
</gene>
<dbReference type="EMBL" id="CP001098">
    <property type="protein sequence ID" value="ACL69807.1"/>
    <property type="molecule type" value="Genomic_DNA"/>
</dbReference>
<reference evidence="1 2" key="1">
    <citation type="journal article" date="2009" name="PLoS ONE">
        <title>Genome analysis of the anaerobic thermohalophilic bacterium Halothermothrix orenii.</title>
        <authorList>
            <person name="Mavromatis K."/>
            <person name="Ivanova N."/>
            <person name="Anderson I."/>
            <person name="Lykidis A."/>
            <person name="Hooper S.D."/>
            <person name="Sun H."/>
            <person name="Kunin V."/>
            <person name="Lapidus A."/>
            <person name="Hugenholtz P."/>
            <person name="Patel B."/>
            <person name="Kyrpides N.C."/>
        </authorList>
    </citation>
    <scope>NUCLEOTIDE SEQUENCE [LARGE SCALE GENOMIC DNA]</scope>
    <source>
        <strain evidence="2">H 168 / OCM 544 / DSM 9562</strain>
    </source>
</reference>